<dbReference type="Proteomes" id="UP000054516">
    <property type="component" value="Unassembled WGS sequence"/>
</dbReference>
<dbReference type="Gene3D" id="3.40.50.300">
    <property type="entry name" value="P-loop containing nucleotide triphosphate hydrolases"/>
    <property type="match status" value="1"/>
</dbReference>
<evidence type="ECO:0000256" key="2">
    <source>
        <dbReference type="PROSITE-ProRule" id="PRU00023"/>
    </source>
</evidence>
<proteinExistence type="predicted"/>
<evidence type="ECO:0000256" key="3">
    <source>
        <dbReference type="SAM" id="MobiDB-lite"/>
    </source>
</evidence>
<evidence type="ECO:0000313" key="5">
    <source>
        <dbReference type="EMBL" id="GAP90717.1"/>
    </source>
</evidence>
<dbReference type="PANTHER" id="PTHR10039:SF5">
    <property type="entry name" value="NACHT DOMAIN-CONTAINING PROTEIN"/>
    <property type="match status" value="1"/>
</dbReference>
<accession>A0A1W2TQJ1</accession>
<reference evidence="5" key="1">
    <citation type="submission" date="2016-03" db="EMBL/GenBank/DDBJ databases">
        <title>Draft genome sequence of Rosellinia necatrix.</title>
        <authorList>
            <person name="Kanematsu S."/>
        </authorList>
    </citation>
    <scope>NUCLEOTIDE SEQUENCE [LARGE SCALE GENOMIC DNA]</scope>
    <source>
        <strain evidence="5">W97</strain>
    </source>
</reference>
<dbReference type="InterPro" id="IPR056884">
    <property type="entry name" value="NPHP3-like_N"/>
</dbReference>
<dbReference type="PROSITE" id="PS50088">
    <property type="entry name" value="ANK_REPEAT"/>
    <property type="match status" value="2"/>
</dbReference>
<evidence type="ECO:0000313" key="6">
    <source>
        <dbReference type="Proteomes" id="UP000054516"/>
    </source>
</evidence>
<feature type="repeat" description="ANK" evidence="2">
    <location>
        <begin position="1164"/>
        <end position="1198"/>
    </location>
</feature>
<dbReference type="PANTHER" id="PTHR10039">
    <property type="entry name" value="AMELOGENIN"/>
    <property type="match status" value="1"/>
</dbReference>
<dbReference type="Gene3D" id="3.40.50.1820">
    <property type="entry name" value="alpha/beta hydrolase"/>
    <property type="match status" value="1"/>
</dbReference>
<dbReference type="SUPFAM" id="SSF48403">
    <property type="entry name" value="Ankyrin repeat"/>
    <property type="match status" value="2"/>
</dbReference>
<dbReference type="Gene3D" id="1.25.40.20">
    <property type="entry name" value="Ankyrin repeat-containing domain"/>
    <property type="match status" value="3"/>
</dbReference>
<name>A0A1W2TQJ1_ROSNE</name>
<keyword evidence="6" id="KW-1185">Reference proteome</keyword>
<evidence type="ECO:0000259" key="4">
    <source>
        <dbReference type="Pfam" id="PF24883"/>
    </source>
</evidence>
<dbReference type="Pfam" id="PF00023">
    <property type="entry name" value="Ank"/>
    <property type="match status" value="1"/>
</dbReference>
<dbReference type="Pfam" id="PF24883">
    <property type="entry name" value="NPHP3_N"/>
    <property type="match status" value="1"/>
</dbReference>
<feature type="repeat" description="ANK" evidence="2">
    <location>
        <begin position="1001"/>
        <end position="1033"/>
    </location>
</feature>
<sequence length="1414" mass="157385">MAGTPSPESSARNMGSIRPTGITVLYAPSSPVVDICFVHGFTGHPERTWRSKKRTINAGLSTPNAPKRAKFSGIIRSPRRQDCAFGSGSEFTYWPRDLLPGTIPDARTLTFGYDTNIRHALNGSASQNGLEDHAIDFLSALEDVRQEDSHRPLIFVAHSLGGLLVKDLLRVSKSYQQDQPDRYHVYESTASLFFFGTPHAGAEPRNSFHRVVSNIAKAVGFKVNEEIIRILMPGAERTKMLAEGFRSWTTERDWRIYTFQEELVQAGLGVKIVEDQSSSINDRSHERIVHIRADHVDMCRFTGADDPEFCKVASAFTRARKQISVSSPTTNTRGDASQDRTSPQTAGEMLPPKLIDEILSGLSFDGIDARYTTVGVAKAKTCQWLPEHRQYKSWIDPSQMDTHHGLFWIKGKPGTGKSFCMKHLYQKAAEKKDCIVLKFFFNARGRTLEHSTEGMYRSLLWQLIMALRGNGLTRDSLDQLTGINTASWGVETLKEALSSMLTQIGHRKMYCFVDALDECPEDEIRDMIHFFEDVGEQVAPAPSNIRVCFSSRHYPHITLRHGLQLVLEDEIDHSNDIRQYISCYLNIDHNEQHKEIENEIFERSSEIFLWAVLVVNILNKENDKGNDISVRRLREIPQGLHNLFKDILTRDKDSMDQMVLCIQWILFAKRPLRPEELYFAVKLGISPDTPVIWDEAVVSLGRINRFNLNASKGLAELTKKDTTVQFIHESVRDYLLLDGGLKELLRVQNSRVSFSEGASHNILRDICLKQVQGGCGSRESTEDTNSPSNMPFLEYAVTYILAHADSAQSLGLDQSDFLSGFPLGTWIGLDNGLQKYQTRCHSIKTSLLYLLAEKNMGSLIRIHPERHYPLKEPEEKQRFSSPLVAAIAFGSTEAFSSLILGAAEGSPDLNDQRCLDDLETELRKMPRFKAAITKKWRDEDVFLLLLSLDSHMPLDVLWNKVLPLLEFQLKEVLGKIERNLSLDFVKRLMQRGARPDAMGPDGSTALERAVAADLLKIAELLLAAGADPNIDKRWCGFCLGNAMTAPMAALLIQNGAKLSGWTYDERLRVTLIPALMTLPSADVLRFLRPYDGSCAAICAVVRFGGAQAVPMLRAALQADDATPLERRDRSGRTPLIHAAEASNLETARVLGEFGLVDIDAQDAEGRTALLITLTSKHGTPAMVQYLLELGADPNLGPSSNEPLIAALRTCDPQPSDRLGEMLSTLLRSPSLDINPASSFPLHYAIRNRSVLLVRLILSHPLIDVNRRDGVQCAPLLIAVKTGNLDIIRALLSHPFIDVNKPSMDSYLDEAYDLKTTISLALVFAVKAGNLDIIRLLLSHHAIDVNLSDPNGHGPLTTAVHNRDLSAIRLLLSQPSINVRHASGSGDSPYAEAIRTGDSEIIDLFVSHLATTANL</sequence>
<evidence type="ECO:0000256" key="1">
    <source>
        <dbReference type="ARBA" id="ARBA00022737"/>
    </source>
</evidence>
<dbReference type="InterPro" id="IPR002110">
    <property type="entry name" value="Ankyrin_rpt"/>
</dbReference>
<feature type="domain" description="Nephrocystin 3-like N-terminal" evidence="4">
    <location>
        <begin position="381"/>
        <end position="552"/>
    </location>
</feature>
<dbReference type="InterPro" id="IPR027417">
    <property type="entry name" value="P-loop_NTPase"/>
</dbReference>
<dbReference type="InterPro" id="IPR029058">
    <property type="entry name" value="AB_hydrolase_fold"/>
</dbReference>
<dbReference type="InterPro" id="IPR036770">
    <property type="entry name" value="Ankyrin_rpt-contain_sf"/>
</dbReference>
<keyword evidence="2" id="KW-0040">ANK repeat</keyword>
<dbReference type="SUPFAM" id="SSF53474">
    <property type="entry name" value="alpha/beta-Hydrolases"/>
    <property type="match status" value="1"/>
</dbReference>
<dbReference type="Pfam" id="PF12796">
    <property type="entry name" value="Ank_2"/>
    <property type="match status" value="3"/>
</dbReference>
<dbReference type="OrthoDB" id="194358at2759"/>
<protein>
    <submittedName>
        <fullName evidence="5">Putative vegetative incompatibility protein HET-E-1</fullName>
    </submittedName>
</protein>
<feature type="compositionally biased region" description="Polar residues" evidence="3">
    <location>
        <begin position="323"/>
        <end position="345"/>
    </location>
</feature>
<dbReference type="SUPFAM" id="SSF52540">
    <property type="entry name" value="P-loop containing nucleoside triphosphate hydrolases"/>
    <property type="match status" value="1"/>
</dbReference>
<feature type="region of interest" description="Disordered" evidence="3">
    <location>
        <begin position="323"/>
        <end position="348"/>
    </location>
</feature>
<dbReference type="OMA" id="INDRSHE"/>
<dbReference type="EMBL" id="DF977497">
    <property type="protein sequence ID" value="GAP90717.1"/>
    <property type="molecule type" value="Genomic_DNA"/>
</dbReference>
<keyword evidence="1" id="KW-0677">Repeat</keyword>
<dbReference type="PROSITE" id="PS50297">
    <property type="entry name" value="ANK_REP_REGION"/>
    <property type="match status" value="1"/>
</dbReference>
<dbReference type="SMART" id="SM00248">
    <property type="entry name" value="ANK"/>
    <property type="match status" value="9"/>
</dbReference>
<organism evidence="5">
    <name type="scientific">Rosellinia necatrix</name>
    <name type="common">White root-rot fungus</name>
    <dbReference type="NCBI Taxonomy" id="77044"/>
    <lineage>
        <taxon>Eukaryota</taxon>
        <taxon>Fungi</taxon>
        <taxon>Dikarya</taxon>
        <taxon>Ascomycota</taxon>
        <taxon>Pezizomycotina</taxon>
        <taxon>Sordariomycetes</taxon>
        <taxon>Xylariomycetidae</taxon>
        <taxon>Xylariales</taxon>
        <taxon>Xylariaceae</taxon>
        <taxon>Rosellinia</taxon>
    </lineage>
</organism>
<gene>
    <name evidence="5" type="ORF">SAMD00023353_5200470</name>
</gene>